<comment type="caution">
    <text evidence="3">The sequence shown here is derived from an EMBL/GenBank/DDBJ whole genome shotgun (WGS) entry which is preliminary data.</text>
</comment>
<protein>
    <recommendedName>
        <fullName evidence="5">PatG C-terminal domain-containing protein</fullName>
    </recommendedName>
</protein>
<evidence type="ECO:0008006" key="5">
    <source>
        <dbReference type="Google" id="ProtNLM"/>
    </source>
</evidence>
<name>A0A177XY78_9VIBR</name>
<evidence type="ECO:0000259" key="1">
    <source>
        <dbReference type="Pfam" id="PF18047"/>
    </source>
</evidence>
<reference evidence="3 4" key="1">
    <citation type="journal article" date="2016" name="Syst. Appl. Microbiol.">
        <title>Vibrio bivalvicida sp. nov., a novel larval pathogen for bivalve molluscs reared in a hatchery.</title>
        <authorList>
            <person name="Dubert J."/>
            <person name="Romalde J.L."/>
            <person name="Prado S."/>
            <person name="Barja J.L."/>
        </authorList>
    </citation>
    <scope>NUCLEOTIDE SEQUENCE [LARGE SCALE GENOMIC DNA]</scope>
    <source>
        <strain evidence="3 4">605</strain>
    </source>
</reference>
<evidence type="ECO:0000313" key="4">
    <source>
        <dbReference type="Proteomes" id="UP000078406"/>
    </source>
</evidence>
<sequence>MISLLHSSQQSGVIQRHIAAPSFGLQDLAGDVYVLGCISADWPDKSVENEFRNNIKWITEHGVDISQPDYCRKVEPCSAALPLTNLQPRNKDKDLDCIRQVLKTRRCRYLARELDWYLEDIHGNRLYRLIPSEYNMQQLINALVDSDSTNPTAINALVVGRASGQLGELDSVTVTKFRSMTSHDIAKGLPKLHNAQSCRDLTHVIELYLSLANNNGVTDEERALNYLLTYGYDFYERMYRQRSDGSHQSIHLVSVDARSHYAGERTLVYVVFNFQDSKTSAVESWYSTVDVTDRFPFLVSKFEPYINVL</sequence>
<organism evidence="3 4">
    <name type="scientific">Vibrio bivalvicida</name>
    <dbReference type="NCBI Taxonomy" id="1276888"/>
    <lineage>
        <taxon>Bacteria</taxon>
        <taxon>Pseudomonadati</taxon>
        <taxon>Pseudomonadota</taxon>
        <taxon>Gammaproteobacteria</taxon>
        <taxon>Vibrionales</taxon>
        <taxon>Vibrionaceae</taxon>
        <taxon>Vibrio</taxon>
        <taxon>Vibrio oreintalis group</taxon>
    </lineage>
</organism>
<evidence type="ECO:0000259" key="2">
    <source>
        <dbReference type="Pfam" id="PF18065"/>
    </source>
</evidence>
<dbReference type="RefSeq" id="WP_054961736.1">
    <property type="nucleotide sequence ID" value="NZ_LLEI02000043.1"/>
</dbReference>
<evidence type="ECO:0000313" key="3">
    <source>
        <dbReference type="EMBL" id="OAJ93215.1"/>
    </source>
</evidence>
<feature type="domain" description="PatG" evidence="1">
    <location>
        <begin position="32"/>
        <end position="147"/>
    </location>
</feature>
<feature type="domain" description="PatG C-terminal" evidence="2">
    <location>
        <begin position="197"/>
        <end position="305"/>
    </location>
</feature>
<accession>A0A177XY78</accession>
<dbReference type="InterPro" id="IPR040636">
    <property type="entry name" value="PatG_C"/>
</dbReference>
<proteinExistence type="predicted"/>
<gene>
    <name evidence="3" type="ORF">APB76_14720</name>
</gene>
<dbReference type="AlphaFoldDB" id="A0A177XY78"/>
<dbReference type="InterPro" id="IPR040483">
    <property type="entry name" value="PatG_dom"/>
</dbReference>
<dbReference type="Pfam" id="PF18065">
    <property type="entry name" value="PatG_C"/>
    <property type="match status" value="1"/>
</dbReference>
<dbReference type="EMBL" id="LLEI02000043">
    <property type="protein sequence ID" value="OAJ93215.1"/>
    <property type="molecule type" value="Genomic_DNA"/>
</dbReference>
<dbReference type="Proteomes" id="UP000078406">
    <property type="component" value="Unassembled WGS sequence"/>
</dbReference>
<dbReference type="Pfam" id="PF18047">
    <property type="entry name" value="PatG_D"/>
    <property type="match status" value="1"/>
</dbReference>